<evidence type="ECO:0000256" key="7">
    <source>
        <dbReference type="ARBA" id="ARBA00022553"/>
    </source>
</evidence>
<dbReference type="PROSITE" id="PS50011">
    <property type="entry name" value="PROTEIN_KINASE_DOM"/>
    <property type="match status" value="1"/>
</dbReference>
<dbReference type="GO" id="GO:0004697">
    <property type="term" value="F:diacylglycerol-dependent serine/threonine kinase activity"/>
    <property type="evidence" value="ECO:0007669"/>
    <property type="project" value="UniProtKB-EC"/>
</dbReference>
<organism evidence="23">
    <name type="scientific">Amphimedon queenslandica</name>
    <name type="common">Sponge</name>
    <dbReference type="NCBI Taxonomy" id="400682"/>
    <lineage>
        <taxon>Eukaryota</taxon>
        <taxon>Metazoa</taxon>
        <taxon>Porifera</taxon>
        <taxon>Demospongiae</taxon>
        <taxon>Heteroscleromorpha</taxon>
        <taxon>Haplosclerida</taxon>
        <taxon>Niphatidae</taxon>
        <taxon>Amphimedon</taxon>
    </lineage>
</organism>
<reference evidence="24" key="1">
    <citation type="journal article" date="2010" name="Nature">
        <title>The Amphimedon queenslandica genome and the evolution of animal complexity.</title>
        <authorList>
            <person name="Srivastava M."/>
            <person name="Simakov O."/>
            <person name="Chapman J."/>
            <person name="Fahey B."/>
            <person name="Gauthier M.E."/>
            <person name="Mitros T."/>
            <person name="Richards G.S."/>
            <person name="Conaco C."/>
            <person name="Dacre M."/>
            <person name="Hellsten U."/>
            <person name="Larroux C."/>
            <person name="Putnam N.H."/>
            <person name="Stanke M."/>
            <person name="Adamska M."/>
            <person name="Darling A."/>
            <person name="Degnan S.M."/>
            <person name="Oakley T.H."/>
            <person name="Plachetzki D.C."/>
            <person name="Zhai Y."/>
            <person name="Adamski M."/>
            <person name="Calcino A."/>
            <person name="Cummins S.F."/>
            <person name="Goodstein D.M."/>
            <person name="Harris C."/>
            <person name="Jackson D.J."/>
            <person name="Leys S.P."/>
            <person name="Shu S."/>
            <person name="Woodcroft B.J."/>
            <person name="Vervoort M."/>
            <person name="Kosik K.S."/>
            <person name="Manning G."/>
            <person name="Degnan B.M."/>
            <person name="Rokhsar D.S."/>
        </authorList>
    </citation>
    <scope>NUCLEOTIDE SEQUENCE [LARGE SCALE GENOMIC DNA]</scope>
</reference>
<evidence type="ECO:0000256" key="5">
    <source>
        <dbReference type="ARBA" id="ARBA00022490"/>
    </source>
</evidence>
<dbReference type="Gene3D" id="1.10.510.10">
    <property type="entry name" value="Transferase(Phosphotransferase) domain 1"/>
    <property type="match status" value="1"/>
</dbReference>
<comment type="subcellular location">
    <subcellularLocation>
        <location evidence="2">Cytoplasm</location>
    </subcellularLocation>
    <subcellularLocation>
        <location evidence="1">Nucleus</location>
    </subcellularLocation>
</comment>
<dbReference type="CDD" id="cd11623">
    <property type="entry name" value="HR1_PKN_2"/>
    <property type="match status" value="1"/>
</dbReference>
<dbReference type="InterPro" id="IPR017441">
    <property type="entry name" value="Protein_kinase_ATP_BS"/>
</dbReference>
<dbReference type="InterPro" id="IPR011009">
    <property type="entry name" value="Kinase-like_dom_sf"/>
</dbReference>
<dbReference type="InterPro" id="IPR036274">
    <property type="entry name" value="HR1_rpt_sf"/>
</dbReference>
<keyword evidence="7" id="KW-0597">Phosphoprotein</keyword>
<dbReference type="SMART" id="SM00220">
    <property type="entry name" value="S_TKc"/>
    <property type="match status" value="1"/>
</dbReference>
<evidence type="ECO:0000259" key="22">
    <source>
        <dbReference type="PROSITE" id="PS51860"/>
    </source>
</evidence>
<dbReference type="Pfam" id="PF00069">
    <property type="entry name" value="Pkinase"/>
    <property type="match status" value="1"/>
</dbReference>
<evidence type="ECO:0000256" key="19">
    <source>
        <dbReference type="SAM" id="MobiDB-lite"/>
    </source>
</evidence>
<dbReference type="InterPro" id="IPR017892">
    <property type="entry name" value="Pkinase_C"/>
</dbReference>
<evidence type="ECO:0000256" key="4">
    <source>
        <dbReference type="ARBA" id="ARBA00012429"/>
    </source>
</evidence>
<dbReference type="GO" id="GO:0005634">
    <property type="term" value="C:nucleus"/>
    <property type="evidence" value="ECO:0007669"/>
    <property type="project" value="UniProtKB-SubCell"/>
</dbReference>
<dbReference type="PROSITE" id="PS00108">
    <property type="entry name" value="PROTEIN_KINASE_ST"/>
    <property type="match status" value="1"/>
</dbReference>
<feature type="region of interest" description="Disordered" evidence="19">
    <location>
        <begin position="312"/>
        <end position="372"/>
    </location>
</feature>
<gene>
    <name evidence="23" type="primary">100633255</name>
</gene>
<evidence type="ECO:0000256" key="9">
    <source>
        <dbReference type="ARBA" id="ARBA00022737"/>
    </source>
</evidence>
<feature type="compositionally biased region" description="Polar residues" evidence="19">
    <location>
        <begin position="750"/>
        <end position="759"/>
    </location>
</feature>
<evidence type="ECO:0000256" key="10">
    <source>
        <dbReference type="ARBA" id="ARBA00022741"/>
    </source>
</evidence>
<keyword evidence="9" id="KW-0677">Repeat</keyword>
<dbReference type="FunFam" id="3.30.200.20:FF:000058">
    <property type="entry name" value="Putative serine/threonine-protein kinase N2"/>
    <property type="match status" value="1"/>
</dbReference>
<dbReference type="InterPro" id="IPR037313">
    <property type="entry name" value="PKN_HR1_1"/>
</dbReference>
<dbReference type="GO" id="GO:0005737">
    <property type="term" value="C:cytoplasm"/>
    <property type="evidence" value="ECO:0007669"/>
    <property type="project" value="UniProtKB-SubCell"/>
</dbReference>
<keyword evidence="6" id="KW-0723">Serine/threonine-protein kinase</keyword>
<evidence type="ECO:0000259" key="20">
    <source>
        <dbReference type="PROSITE" id="PS50011"/>
    </source>
</evidence>
<sequence>MDGGNALDLDTLKESLRLEIRKEFKIKEGAENLLKVTRDKKARAHVGSILKTCTERIDQLRSDLTALLAQVPDEEDATEVPVPGSPPAQRRSNQSQAITDLDRQLEIEQKVKAGAENMIKMYSNAKSSKDRKLLVEAQQMYSDSRTKIEVLRMRIMKTKSALSSSPEKGEDTHFGRNLLSKPEGRVSYIRYRIDVESRLIEGARKIMRANPNSKAYSTAGENEKLSAQKLKLLKLSLENRLTEFPHLAEDSKEDPASILIPRPAQLTGTLTIKLLGCEGLVDIVTLRMNYGLDTLSSHTRPTTGSLLSHIMTLPRSHRSNSTPQADLERDLESSAPTTSGYSSSTMAWNRPRGGSRHNKLKGSLSKQPSAQDLLDDALPGGTICAVLSMDNKEVGRTKWSPPSNTAWEQQYRLELDRNRELEICVRYRDDEGESLCGVLYLRLEDFLSTPSSILCIPMEPQGILLAEISYEDPKTELRQPKLKRNRKIFKGGKILRPSEINTNIATWSRLLSRAAPAITAGADLASPMGGASGAKSSGNLKPVTLNFDSDTSPPQSDSQSGENSPKTPDTPSSYRHQSHTSVFDKDDDGGVAPETNGPLPPPSPVSDAELMHTPDQIIIPPPPQFVEDKTTPTKGGASGERRLSNGVVEPLRPPSPLPELCKHIPYLDNLGKHEDGLNIAYSHPPAPPVPPRNYQLPNSPSHTPLQASASCTPYLPSSSQYQQSSTNIYTPSSGSSHSQNTHQKVGRMSTEGTSVSASGTPERKGTSSSYRDTGGSVLPHMKGINEYKFIAVLGRGHFGKVLLAEDKNTKELVAVKVLKKGDIISRDEVESLMSEKRIFEKINAVRHPFLVNLHCCFQSENNVCFVMEYACGGDLMMHIHQDIFKEPRACFYAACVVLGLQYLHENGIVYRDLKLDNLLLDVDGFVKVADFGLCKEGMWYGSRTSTFCGTPEFLAPEVLTDVSYTRAVDWWGLGVLIYEMLVGESPFPGEDEEEVFDSIVNDDVRYPRFLSSEAISIMRKLLRRNPERRLGAGERDAEDIKRQPFFKHIDWEKLLRREVKPPFKPKLEGRLDISNFDDEFTREDPIFTPPKNPRPLKAKEQKLFRGFEYSADWSVI</sequence>
<keyword evidence="10 18" id="KW-0547">Nucleotide-binding</keyword>
<dbReference type="OrthoDB" id="63267at2759"/>
<dbReference type="Proteomes" id="UP000007879">
    <property type="component" value="Unassembled WGS sequence"/>
</dbReference>
<dbReference type="PROSITE" id="PS00107">
    <property type="entry name" value="PROTEIN_KINASE_ATP"/>
    <property type="match status" value="1"/>
</dbReference>
<feature type="domain" description="AGC-kinase C-terminal" evidence="21">
    <location>
        <begin position="1047"/>
        <end position="1116"/>
    </location>
</feature>
<dbReference type="InterPro" id="IPR000719">
    <property type="entry name" value="Prot_kinase_dom"/>
</dbReference>
<dbReference type="InterPro" id="IPR011072">
    <property type="entry name" value="HR1_rho-bd"/>
</dbReference>
<feature type="compositionally biased region" description="Low complexity" evidence="19">
    <location>
        <begin position="548"/>
        <end position="560"/>
    </location>
</feature>
<feature type="compositionally biased region" description="Polar residues" evidence="19">
    <location>
        <begin position="695"/>
        <end position="711"/>
    </location>
</feature>
<dbReference type="Gene3D" id="3.30.200.20">
    <property type="entry name" value="Phosphorylase Kinase, domain 1"/>
    <property type="match status" value="1"/>
</dbReference>
<feature type="binding site" evidence="18">
    <location>
        <position position="816"/>
    </location>
    <ligand>
        <name>ATP</name>
        <dbReference type="ChEBI" id="CHEBI:30616"/>
    </ligand>
</feature>
<keyword evidence="12 18" id="KW-0067">ATP-binding</keyword>
<dbReference type="SUPFAM" id="SSF49562">
    <property type="entry name" value="C2 domain (Calcium/lipid-binding domain, CaLB)"/>
    <property type="match status" value="1"/>
</dbReference>
<evidence type="ECO:0000256" key="2">
    <source>
        <dbReference type="ARBA" id="ARBA00004496"/>
    </source>
</evidence>
<dbReference type="InterPro" id="IPR000961">
    <property type="entry name" value="AGC-kinase_C"/>
</dbReference>
<dbReference type="Pfam" id="PF00433">
    <property type="entry name" value="Pkinase_C"/>
    <property type="match status" value="1"/>
</dbReference>
<evidence type="ECO:0000256" key="15">
    <source>
        <dbReference type="ARBA" id="ARBA00047272"/>
    </source>
</evidence>
<evidence type="ECO:0000256" key="1">
    <source>
        <dbReference type="ARBA" id="ARBA00004123"/>
    </source>
</evidence>
<keyword evidence="8" id="KW-0808">Transferase</keyword>
<evidence type="ECO:0000256" key="8">
    <source>
        <dbReference type="ARBA" id="ARBA00022679"/>
    </source>
</evidence>
<dbReference type="PROSITE" id="PS51285">
    <property type="entry name" value="AGC_KINASE_CTER"/>
    <property type="match status" value="1"/>
</dbReference>
<comment type="catalytic activity">
    <reaction evidence="15">
        <text>L-threonyl-[protein] + ATP = O-phospho-L-threonyl-[protein] + ADP + H(+)</text>
        <dbReference type="Rhea" id="RHEA:46608"/>
        <dbReference type="Rhea" id="RHEA-COMP:11060"/>
        <dbReference type="Rhea" id="RHEA-COMP:11605"/>
        <dbReference type="ChEBI" id="CHEBI:15378"/>
        <dbReference type="ChEBI" id="CHEBI:30013"/>
        <dbReference type="ChEBI" id="CHEBI:30616"/>
        <dbReference type="ChEBI" id="CHEBI:61977"/>
        <dbReference type="ChEBI" id="CHEBI:456216"/>
        <dbReference type="EC" id="2.7.11.13"/>
    </reaction>
</comment>
<evidence type="ECO:0000256" key="6">
    <source>
        <dbReference type="ARBA" id="ARBA00022527"/>
    </source>
</evidence>
<evidence type="ECO:0000256" key="14">
    <source>
        <dbReference type="ARBA" id="ARBA00023242"/>
    </source>
</evidence>
<feature type="compositionally biased region" description="Low complexity" evidence="19">
    <location>
        <begin position="333"/>
        <end position="345"/>
    </location>
</feature>
<evidence type="ECO:0000256" key="16">
    <source>
        <dbReference type="ARBA" id="ARBA00047470"/>
    </source>
</evidence>
<dbReference type="EnsemblMetazoa" id="Aqu2.1.34192_001">
    <property type="protein sequence ID" value="Aqu2.1.34192_001"/>
    <property type="gene ID" value="Aqu2.1.34192"/>
</dbReference>
<dbReference type="GO" id="GO:0007165">
    <property type="term" value="P:signal transduction"/>
    <property type="evidence" value="ECO:0007669"/>
    <property type="project" value="InterPro"/>
</dbReference>
<dbReference type="SMART" id="SM00742">
    <property type="entry name" value="Hr1"/>
    <property type="match status" value="3"/>
</dbReference>
<evidence type="ECO:0000313" key="23">
    <source>
        <dbReference type="EnsemblMetazoa" id="Aqu2.1.34192_001"/>
    </source>
</evidence>
<feature type="domain" description="Protein kinase" evidence="20">
    <location>
        <begin position="787"/>
        <end position="1046"/>
    </location>
</feature>
<dbReference type="KEGG" id="aqu:100633255"/>
<keyword evidence="5" id="KW-0963">Cytoplasm</keyword>
<dbReference type="CDD" id="cd05589">
    <property type="entry name" value="STKc_PKN"/>
    <property type="match status" value="1"/>
</dbReference>
<feature type="region of interest" description="Disordered" evidence="19">
    <location>
        <begin position="528"/>
        <end position="654"/>
    </location>
</feature>
<feature type="domain" description="REM-1" evidence="22">
    <location>
        <begin position="1"/>
        <end position="73"/>
    </location>
</feature>
<dbReference type="InParanoid" id="A0A1X7V3R2"/>
<dbReference type="AlphaFoldDB" id="A0A1X7V3R2"/>
<dbReference type="FunCoup" id="A0A1X7V3R2">
    <property type="interactions" value="329"/>
</dbReference>
<accession>A0A1X7V3R2</accession>
<comment type="similarity">
    <text evidence="3">Belongs to the protein kinase superfamily. AGC Ser/Thr protein kinase family. PKC subfamily.</text>
</comment>
<keyword evidence="24" id="KW-1185">Reference proteome</keyword>
<evidence type="ECO:0000259" key="21">
    <source>
        <dbReference type="PROSITE" id="PS51285"/>
    </source>
</evidence>
<dbReference type="EnsemblMetazoa" id="XM_019995414.1">
    <property type="protein sequence ID" value="XP_019850973.1"/>
    <property type="gene ID" value="LOC100633255"/>
</dbReference>
<feature type="region of interest" description="Disordered" evidence="19">
    <location>
        <begin position="72"/>
        <end position="97"/>
    </location>
</feature>
<evidence type="ECO:0000256" key="18">
    <source>
        <dbReference type="PROSITE-ProRule" id="PRU10141"/>
    </source>
</evidence>
<evidence type="ECO:0000256" key="13">
    <source>
        <dbReference type="ARBA" id="ARBA00023054"/>
    </source>
</evidence>
<comment type="catalytic activity">
    <reaction evidence="16">
        <text>L-seryl-[protein] + ATP = O-phospho-L-seryl-[protein] + ADP + H(+)</text>
        <dbReference type="Rhea" id="RHEA:17989"/>
        <dbReference type="Rhea" id="RHEA-COMP:9863"/>
        <dbReference type="Rhea" id="RHEA-COMP:11604"/>
        <dbReference type="ChEBI" id="CHEBI:15378"/>
        <dbReference type="ChEBI" id="CHEBI:29999"/>
        <dbReference type="ChEBI" id="CHEBI:30616"/>
        <dbReference type="ChEBI" id="CHEBI:83421"/>
        <dbReference type="ChEBI" id="CHEBI:456216"/>
        <dbReference type="EC" id="2.7.11.13"/>
    </reaction>
</comment>
<evidence type="ECO:0000313" key="24">
    <source>
        <dbReference type="Proteomes" id="UP000007879"/>
    </source>
</evidence>
<dbReference type="EC" id="2.7.11.13" evidence="4"/>
<proteinExistence type="inferred from homology"/>
<evidence type="ECO:0000256" key="11">
    <source>
        <dbReference type="ARBA" id="ARBA00022777"/>
    </source>
</evidence>
<dbReference type="Pfam" id="PF02185">
    <property type="entry name" value="HR1"/>
    <property type="match status" value="2"/>
</dbReference>
<evidence type="ECO:0000256" key="12">
    <source>
        <dbReference type="ARBA" id="ARBA00022840"/>
    </source>
</evidence>
<dbReference type="Gene3D" id="1.10.287.160">
    <property type="entry name" value="HR1 repeat"/>
    <property type="match status" value="3"/>
</dbReference>
<reference evidence="23" key="2">
    <citation type="submission" date="2017-05" db="UniProtKB">
        <authorList>
            <consortium name="EnsemblMetazoa"/>
        </authorList>
    </citation>
    <scope>IDENTIFICATION</scope>
</reference>
<dbReference type="GO" id="GO:0005524">
    <property type="term" value="F:ATP binding"/>
    <property type="evidence" value="ECO:0007669"/>
    <property type="project" value="UniProtKB-UniRule"/>
</dbReference>
<dbReference type="CDD" id="cd11622">
    <property type="entry name" value="HR1_PKN_1"/>
    <property type="match status" value="1"/>
</dbReference>
<dbReference type="SUPFAM" id="SSF46585">
    <property type="entry name" value="HR1 repeat"/>
    <property type="match status" value="3"/>
</dbReference>
<dbReference type="FunFam" id="1.10.510.10:FF:000038">
    <property type="entry name" value="serine/threonine-protein kinase N2 isoform X1"/>
    <property type="match status" value="1"/>
</dbReference>
<dbReference type="PANTHER" id="PTHR24351">
    <property type="entry name" value="RIBOSOMAL PROTEIN S6 KINASE"/>
    <property type="match status" value="1"/>
</dbReference>
<dbReference type="InterPro" id="IPR035892">
    <property type="entry name" value="C2_domain_sf"/>
</dbReference>
<feature type="compositionally biased region" description="Polar residues" evidence="19">
    <location>
        <begin position="561"/>
        <end position="581"/>
    </location>
</feature>
<keyword evidence="13 17" id="KW-0175">Coiled coil</keyword>
<feature type="compositionally biased region" description="Polar residues" evidence="19">
    <location>
        <begin position="726"/>
        <end position="743"/>
    </location>
</feature>
<dbReference type="SMART" id="SM00133">
    <property type="entry name" value="S_TK_X"/>
    <property type="match status" value="1"/>
</dbReference>
<dbReference type="PROSITE" id="PS51860">
    <property type="entry name" value="REM_1"/>
    <property type="match status" value="2"/>
</dbReference>
<dbReference type="SUPFAM" id="SSF56112">
    <property type="entry name" value="Protein kinase-like (PK-like)"/>
    <property type="match status" value="1"/>
</dbReference>
<evidence type="ECO:0000256" key="17">
    <source>
        <dbReference type="PROSITE-ProRule" id="PRU01207"/>
    </source>
</evidence>
<keyword evidence="11" id="KW-0418">Kinase</keyword>
<feature type="region of interest" description="Disordered" evidence="19">
    <location>
        <begin position="681"/>
        <end position="774"/>
    </location>
</feature>
<dbReference type="InterPro" id="IPR008271">
    <property type="entry name" value="Ser/Thr_kinase_AS"/>
</dbReference>
<feature type="domain" description="REM-1" evidence="22">
    <location>
        <begin position="84"/>
        <end position="164"/>
    </location>
</feature>
<evidence type="ECO:0000256" key="3">
    <source>
        <dbReference type="ARBA" id="ARBA00005490"/>
    </source>
</evidence>
<name>A0A1X7V3R2_AMPQE</name>
<keyword evidence="14" id="KW-0539">Nucleus</keyword>
<dbReference type="STRING" id="400682.A0A1X7V3R2"/>
<protein>
    <recommendedName>
        <fullName evidence="4">protein kinase C</fullName>
        <ecNumber evidence="4">2.7.11.13</ecNumber>
    </recommendedName>
</protein>
<dbReference type="GO" id="GO:0031267">
    <property type="term" value="F:small GTPase binding"/>
    <property type="evidence" value="ECO:0007669"/>
    <property type="project" value="InterPro"/>
</dbReference>